<sequence>MGDVDGGRPRPIGWGGCECAFTKRRLFGEGPRYPGERRIDPAELLAPLRQWELSKASHHPRPLLTERKKREKKRERESNWKREKEIEGRETTREGDGGESSGAVQRTRTSSGAVEQQRRRGEATPGAAVAGRRQRRRGCARRLRGGDDAGWQASQQPAATTPAVAERAARGSGAGGRGSDACGGDVRRRLTAMTRDSDARRDNSGGAGGVAGSGAVARCRNNRSSANILSGFTHLGFVIVFGDKSRDLTDNAEAKES</sequence>
<feature type="region of interest" description="Disordered" evidence="1">
    <location>
        <begin position="52"/>
        <end position="214"/>
    </location>
</feature>
<name>A0AAP0L926_9MAGN</name>
<comment type="caution">
    <text evidence="2">The sequence shown here is derived from an EMBL/GenBank/DDBJ whole genome shotgun (WGS) entry which is preliminary data.</text>
</comment>
<protein>
    <submittedName>
        <fullName evidence="2">Uncharacterized protein</fullName>
    </submittedName>
</protein>
<reference evidence="2 3" key="1">
    <citation type="submission" date="2024-01" db="EMBL/GenBank/DDBJ databases">
        <title>Genome assemblies of Stephania.</title>
        <authorList>
            <person name="Yang L."/>
        </authorList>
    </citation>
    <scope>NUCLEOTIDE SEQUENCE [LARGE SCALE GENOMIC DNA]</scope>
    <source>
        <strain evidence="2">JXDWG</strain>
        <tissue evidence="2">Leaf</tissue>
    </source>
</reference>
<accession>A0AAP0L926</accession>
<proteinExistence type="predicted"/>
<keyword evidence="3" id="KW-1185">Reference proteome</keyword>
<feature type="compositionally biased region" description="Basic and acidic residues" evidence="1">
    <location>
        <begin position="64"/>
        <end position="96"/>
    </location>
</feature>
<dbReference type="EMBL" id="JBBNAG010000001">
    <property type="protein sequence ID" value="KAK9166052.1"/>
    <property type="molecule type" value="Genomic_DNA"/>
</dbReference>
<dbReference type="AlphaFoldDB" id="A0AAP0L926"/>
<feature type="compositionally biased region" description="Low complexity" evidence="1">
    <location>
        <begin position="149"/>
        <end position="166"/>
    </location>
</feature>
<organism evidence="2 3">
    <name type="scientific">Stephania cephalantha</name>
    <dbReference type="NCBI Taxonomy" id="152367"/>
    <lineage>
        <taxon>Eukaryota</taxon>
        <taxon>Viridiplantae</taxon>
        <taxon>Streptophyta</taxon>
        <taxon>Embryophyta</taxon>
        <taxon>Tracheophyta</taxon>
        <taxon>Spermatophyta</taxon>
        <taxon>Magnoliopsida</taxon>
        <taxon>Ranunculales</taxon>
        <taxon>Menispermaceae</taxon>
        <taxon>Menispermoideae</taxon>
        <taxon>Cissampelideae</taxon>
        <taxon>Stephania</taxon>
    </lineage>
</organism>
<evidence type="ECO:0000313" key="3">
    <source>
        <dbReference type="Proteomes" id="UP001419268"/>
    </source>
</evidence>
<feature type="compositionally biased region" description="Polar residues" evidence="1">
    <location>
        <begin position="103"/>
        <end position="114"/>
    </location>
</feature>
<feature type="compositionally biased region" description="Basic residues" evidence="1">
    <location>
        <begin position="132"/>
        <end position="143"/>
    </location>
</feature>
<dbReference type="Proteomes" id="UP001419268">
    <property type="component" value="Unassembled WGS sequence"/>
</dbReference>
<gene>
    <name evidence="2" type="ORF">Scep_001243</name>
</gene>
<evidence type="ECO:0000313" key="2">
    <source>
        <dbReference type="EMBL" id="KAK9166052.1"/>
    </source>
</evidence>
<evidence type="ECO:0000256" key="1">
    <source>
        <dbReference type="SAM" id="MobiDB-lite"/>
    </source>
</evidence>